<dbReference type="Proteomes" id="UP000053872">
    <property type="component" value="Unassembled WGS sequence"/>
</dbReference>
<dbReference type="STRING" id="8932.A0A2I0MAY3"/>
<dbReference type="AlphaFoldDB" id="A0A2I0MAY3"/>
<organism evidence="6 7">
    <name type="scientific">Columba livia</name>
    <name type="common">Rock dove</name>
    <dbReference type="NCBI Taxonomy" id="8932"/>
    <lineage>
        <taxon>Eukaryota</taxon>
        <taxon>Metazoa</taxon>
        <taxon>Chordata</taxon>
        <taxon>Craniata</taxon>
        <taxon>Vertebrata</taxon>
        <taxon>Euteleostomi</taxon>
        <taxon>Archelosauria</taxon>
        <taxon>Archosauria</taxon>
        <taxon>Dinosauria</taxon>
        <taxon>Saurischia</taxon>
        <taxon>Theropoda</taxon>
        <taxon>Coelurosauria</taxon>
        <taxon>Aves</taxon>
        <taxon>Neognathae</taxon>
        <taxon>Neoaves</taxon>
        <taxon>Columbimorphae</taxon>
        <taxon>Columbiformes</taxon>
        <taxon>Columbidae</taxon>
        <taxon>Columba</taxon>
    </lineage>
</organism>
<evidence type="ECO:0000259" key="5">
    <source>
        <dbReference type="PROSITE" id="PS50222"/>
    </source>
</evidence>
<dbReference type="Gene3D" id="1.10.238.10">
    <property type="entry name" value="EF-hand"/>
    <property type="match status" value="2"/>
</dbReference>
<feature type="domain" description="EF-hand" evidence="5">
    <location>
        <begin position="141"/>
        <end position="175"/>
    </location>
</feature>
<reference evidence="6 7" key="1">
    <citation type="journal article" date="2013" name="Science">
        <title>Genomic diversity and evolution of the head crest in the rock pigeon.</title>
        <authorList>
            <person name="Shapiro M.D."/>
            <person name="Kronenberg Z."/>
            <person name="Li C."/>
            <person name="Domyan E.T."/>
            <person name="Pan H."/>
            <person name="Campbell M."/>
            <person name="Tan H."/>
            <person name="Huff C.D."/>
            <person name="Hu H."/>
            <person name="Vickrey A.I."/>
            <person name="Nielsen S.C."/>
            <person name="Stringham S.A."/>
            <person name="Hu H."/>
            <person name="Willerslev E."/>
            <person name="Gilbert M.T."/>
            <person name="Yandell M."/>
            <person name="Zhang G."/>
            <person name="Wang J."/>
        </authorList>
    </citation>
    <scope>NUCLEOTIDE SEQUENCE [LARGE SCALE GENOMIC DNA]</scope>
    <source>
        <tissue evidence="6">Blood</tissue>
    </source>
</reference>
<keyword evidence="3" id="KW-0106">Calcium</keyword>
<dbReference type="SMART" id="SM00054">
    <property type="entry name" value="EFh"/>
    <property type="match status" value="4"/>
</dbReference>
<proteinExistence type="predicted"/>
<keyword evidence="1" id="KW-0479">Metal-binding</keyword>
<evidence type="ECO:0000256" key="4">
    <source>
        <dbReference type="SAM" id="MobiDB-lite"/>
    </source>
</evidence>
<dbReference type="Pfam" id="PF13499">
    <property type="entry name" value="EF-hand_7"/>
    <property type="match status" value="2"/>
</dbReference>
<dbReference type="InterPro" id="IPR050230">
    <property type="entry name" value="CALM/Myosin/TropC-like"/>
</dbReference>
<dbReference type="FunFam" id="1.10.238.10:FF:000001">
    <property type="entry name" value="Calmodulin 1"/>
    <property type="match status" value="1"/>
</dbReference>
<dbReference type="PROSITE" id="PS00018">
    <property type="entry name" value="EF_HAND_1"/>
    <property type="match status" value="3"/>
</dbReference>
<dbReference type="PANTHER" id="PTHR23048">
    <property type="entry name" value="MYOSIN LIGHT CHAIN 1, 3"/>
    <property type="match status" value="1"/>
</dbReference>
<evidence type="ECO:0000256" key="1">
    <source>
        <dbReference type="ARBA" id="ARBA00022723"/>
    </source>
</evidence>
<dbReference type="InParanoid" id="A0A2I0MAY3"/>
<accession>A0A2I0MAY3</accession>
<name>A0A2I0MAY3_COLLI</name>
<dbReference type="PANTHER" id="PTHR23048:SF59">
    <property type="entry name" value="EF-HAND SUPERFAMILY PROTEIN"/>
    <property type="match status" value="1"/>
</dbReference>
<evidence type="ECO:0000313" key="7">
    <source>
        <dbReference type="Proteomes" id="UP000053872"/>
    </source>
</evidence>
<feature type="domain" description="EF-hand" evidence="5">
    <location>
        <begin position="105"/>
        <end position="140"/>
    </location>
</feature>
<dbReference type="SUPFAM" id="SSF47473">
    <property type="entry name" value="EF-hand"/>
    <property type="match status" value="1"/>
</dbReference>
<dbReference type="InterPro" id="IPR018247">
    <property type="entry name" value="EF_Hand_1_Ca_BS"/>
</dbReference>
<comment type="caution">
    <text evidence="6">The sequence shown here is derived from an EMBL/GenBank/DDBJ whole genome shotgun (WGS) entry which is preliminary data.</text>
</comment>
<feature type="region of interest" description="Disordered" evidence="4">
    <location>
        <begin position="1"/>
        <end position="25"/>
    </location>
</feature>
<gene>
    <name evidence="6" type="ORF">A306_00007622</name>
</gene>
<keyword evidence="2" id="KW-0677">Repeat</keyword>
<feature type="compositionally biased region" description="Low complexity" evidence="4">
    <location>
        <begin position="1"/>
        <end position="11"/>
    </location>
</feature>
<evidence type="ECO:0000256" key="3">
    <source>
        <dbReference type="ARBA" id="ARBA00022837"/>
    </source>
</evidence>
<dbReference type="CDD" id="cd00051">
    <property type="entry name" value="EFh"/>
    <property type="match status" value="2"/>
</dbReference>
<evidence type="ECO:0000313" key="6">
    <source>
        <dbReference type="EMBL" id="PKK26844.1"/>
    </source>
</evidence>
<dbReference type="EMBL" id="AKCR02000023">
    <property type="protein sequence ID" value="PKK26844.1"/>
    <property type="molecule type" value="Genomic_DNA"/>
</dbReference>
<sequence>MVGGVAASSEGGAAGGSSPGDEPALAFPLTEEETAELREAFDLFDPDGEGLIDVGDLKMNVRALGCELEKSEMKKIVSEFGEKGSGKVTFQSYLQVMTQKMAEPCEKKEILKVFNAFDCDGTGKISLEDLKAVAEEVGEDISEEELQEMIDEADVDGDGEVDEEEFLRILTLADL</sequence>
<dbReference type="InterPro" id="IPR002048">
    <property type="entry name" value="EF_hand_dom"/>
</dbReference>
<dbReference type="GO" id="GO:0005509">
    <property type="term" value="F:calcium ion binding"/>
    <property type="evidence" value="ECO:0007669"/>
    <property type="project" value="InterPro"/>
</dbReference>
<feature type="domain" description="EF-hand" evidence="5">
    <location>
        <begin position="68"/>
        <end position="103"/>
    </location>
</feature>
<keyword evidence="7" id="KW-1185">Reference proteome</keyword>
<evidence type="ECO:0000256" key="2">
    <source>
        <dbReference type="ARBA" id="ARBA00022737"/>
    </source>
</evidence>
<protein>
    <submittedName>
        <fullName evidence="6">Caltractin</fullName>
    </submittedName>
</protein>
<dbReference type="GO" id="GO:0016460">
    <property type="term" value="C:myosin II complex"/>
    <property type="evidence" value="ECO:0007669"/>
    <property type="project" value="TreeGrafter"/>
</dbReference>
<feature type="domain" description="EF-hand" evidence="5">
    <location>
        <begin position="32"/>
        <end position="67"/>
    </location>
</feature>
<dbReference type="PROSITE" id="PS50222">
    <property type="entry name" value="EF_HAND_2"/>
    <property type="match status" value="4"/>
</dbReference>
<dbReference type="InterPro" id="IPR011992">
    <property type="entry name" value="EF-hand-dom_pair"/>
</dbReference>